<dbReference type="KEGG" id="ccp:CHC_T00006029001"/>
<dbReference type="Proteomes" id="UP000012073">
    <property type="component" value="Unassembled WGS sequence"/>
</dbReference>
<reference evidence="2" key="1">
    <citation type="journal article" date="2013" name="Proc. Natl. Acad. Sci. U.S.A.">
        <title>Genome structure and metabolic features in the red seaweed Chondrus crispus shed light on evolution of the Archaeplastida.</title>
        <authorList>
            <person name="Collen J."/>
            <person name="Porcel B."/>
            <person name="Carre W."/>
            <person name="Ball S.G."/>
            <person name="Chaparro C."/>
            <person name="Tonon T."/>
            <person name="Barbeyron T."/>
            <person name="Michel G."/>
            <person name="Noel B."/>
            <person name="Valentin K."/>
            <person name="Elias M."/>
            <person name="Artiguenave F."/>
            <person name="Arun A."/>
            <person name="Aury J.M."/>
            <person name="Barbosa-Neto J.F."/>
            <person name="Bothwell J.H."/>
            <person name="Bouget F.Y."/>
            <person name="Brillet L."/>
            <person name="Cabello-Hurtado F."/>
            <person name="Capella-Gutierrez S."/>
            <person name="Charrier B."/>
            <person name="Cladiere L."/>
            <person name="Cock J.M."/>
            <person name="Coelho S.M."/>
            <person name="Colleoni C."/>
            <person name="Czjzek M."/>
            <person name="Da Silva C."/>
            <person name="Delage L."/>
            <person name="Denoeud F."/>
            <person name="Deschamps P."/>
            <person name="Dittami S.M."/>
            <person name="Gabaldon T."/>
            <person name="Gachon C.M."/>
            <person name="Groisillier A."/>
            <person name="Herve C."/>
            <person name="Jabbari K."/>
            <person name="Katinka M."/>
            <person name="Kloareg B."/>
            <person name="Kowalczyk N."/>
            <person name="Labadie K."/>
            <person name="Leblanc C."/>
            <person name="Lopez P.J."/>
            <person name="McLachlan D.H."/>
            <person name="Meslet-Cladiere L."/>
            <person name="Moustafa A."/>
            <person name="Nehr Z."/>
            <person name="Nyvall Collen P."/>
            <person name="Panaud O."/>
            <person name="Partensky F."/>
            <person name="Poulain J."/>
            <person name="Rensing S.A."/>
            <person name="Rousvoal S."/>
            <person name="Samson G."/>
            <person name="Symeonidi A."/>
            <person name="Weissenbach J."/>
            <person name="Zambounis A."/>
            <person name="Wincker P."/>
            <person name="Boyen C."/>
        </authorList>
    </citation>
    <scope>NUCLEOTIDE SEQUENCE [LARGE SCALE GENOMIC DNA]</scope>
    <source>
        <strain evidence="2">cv. Stackhouse</strain>
    </source>
</reference>
<evidence type="ECO:0000313" key="2">
    <source>
        <dbReference type="Proteomes" id="UP000012073"/>
    </source>
</evidence>
<accession>R7QJD8</accession>
<organism evidence="1 2">
    <name type="scientific">Chondrus crispus</name>
    <name type="common">Carrageen Irish moss</name>
    <name type="synonym">Polymorpha crispa</name>
    <dbReference type="NCBI Taxonomy" id="2769"/>
    <lineage>
        <taxon>Eukaryota</taxon>
        <taxon>Rhodophyta</taxon>
        <taxon>Florideophyceae</taxon>
        <taxon>Rhodymeniophycidae</taxon>
        <taxon>Gigartinales</taxon>
        <taxon>Gigartinaceae</taxon>
        <taxon>Chondrus</taxon>
    </lineage>
</organism>
<proteinExistence type="predicted"/>
<protein>
    <submittedName>
        <fullName evidence="1">Uncharacterized protein</fullName>
    </submittedName>
</protein>
<keyword evidence="2" id="KW-1185">Reference proteome</keyword>
<name>R7QJD8_CHOCR</name>
<dbReference type="Gramene" id="CDF37873">
    <property type="protein sequence ID" value="CDF37873"/>
    <property type="gene ID" value="CHC_T00006029001"/>
</dbReference>
<dbReference type="EMBL" id="HG001882">
    <property type="protein sequence ID" value="CDF37873.1"/>
    <property type="molecule type" value="Genomic_DNA"/>
</dbReference>
<sequence>MRPAQGETSRTSSLSALVLEIPVSQANDHRFRRCLTSEVPQDIPCPKHANEIRIRPYFSATDSQRYVVREQDGGDRGT</sequence>
<dbReference type="GeneID" id="17325469"/>
<dbReference type="AlphaFoldDB" id="R7QJD8"/>
<evidence type="ECO:0000313" key="1">
    <source>
        <dbReference type="EMBL" id="CDF37873.1"/>
    </source>
</evidence>
<gene>
    <name evidence="1" type="ORF">CHC_T00006029001</name>
</gene>
<dbReference type="RefSeq" id="XP_005717744.1">
    <property type="nucleotide sequence ID" value="XM_005717687.1"/>
</dbReference>